<keyword evidence="4" id="KW-0238">DNA-binding</keyword>
<reference evidence="4 5" key="1">
    <citation type="submission" date="2023-03" db="EMBL/GenBank/DDBJ databases">
        <title>Muricauda XX sp. nov. and Muricauda XXX sp. nov., two novel species isolated from Okinawa Trough.</title>
        <authorList>
            <person name="Cao W."/>
            <person name="Deng X."/>
        </authorList>
    </citation>
    <scope>NUCLEOTIDE SEQUENCE [LARGE SCALE GENOMIC DNA]</scope>
    <source>
        <strain evidence="4 5">81s02</strain>
    </source>
</reference>
<feature type="domain" description="HTH LytTR-type" evidence="3">
    <location>
        <begin position="130"/>
        <end position="201"/>
    </location>
</feature>
<dbReference type="InterPro" id="IPR007492">
    <property type="entry name" value="LytTR_DNA-bd_dom"/>
</dbReference>
<dbReference type="InterPro" id="IPR046947">
    <property type="entry name" value="LytR-like"/>
</dbReference>
<evidence type="ECO:0000259" key="2">
    <source>
        <dbReference type="PROSITE" id="PS50110"/>
    </source>
</evidence>
<organism evidence="4 5">
    <name type="scientific">Flagellimonas okinawensis</name>
    <dbReference type="NCBI Taxonomy" id="3031324"/>
    <lineage>
        <taxon>Bacteria</taxon>
        <taxon>Pseudomonadati</taxon>
        <taxon>Bacteroidota</taxon>
        <taxon>Flavobacteriia</taxon>
        <taxon>Flavobacteriales</taxon>
        <taxon>Flavobacteriaceae</taxon>
        <taxon>Flagellimonas</taxon>
    </lineage>
</organism>
<dbReference type="PROSITE" id="PS50110">
    <property type="entry name" value="RESPONSE_REGULATORY"/>
    <property type="match status" value="1"/>
</dbReference>
<accession>A0ABT5XT59</accession>
<protein>
    <submittedName>
        <fullName evidence="4">LytTR family DNA-binding domain-containing protein</fullName>
    </submittedName>
</protein>
<dbReference type="SMART" id="SM00850">
    <property type="entry name" value="LytTR"/>
    <property type="match status" value="1"/>
</dbReference>
<keyword evidence="5" id="KW-1185">Reference proteome</keyword>
<evidence type="ECO:0000313" key="5">
    <source>
        <dbReference type="Proteomes" id="UP001217083"/>
    </source>
</evidence>
<dbReference type="PROSITE" id="PS50930">
    <property type="entry name" value="HTH_LYTTR"/>
    <property type="match status" value="1"/>
</dbReference>
<dbReference type="GO" id="GO:0003677">
    <property type="term" value="F:DNA binding"/>
    <property type="evidence" value="ECO:0007669"/>
    <property type="project" value="UniProtKB-KW"/>
</dbReference>
<dbReference type="InterPro" id="IPR001789">
    <property type="entry name" value="Sig_transdc_resp-reg_receiver"/>
</dbReference>
<dbReference type="Gene3D" id="3.40.50.2300">
    <property type="match status" value="1"/>
</dbReference>
<dbReference type="InterPro" id="IPR011006">
    <property type="entry name" value="CheY-like_superfamily"/>
</dbReference>
<proteinExistence type="predicted"/>
<name>A0ABT5XT59_9FLAO</name>
<gene>
    <name evidence="4" type="ORF">PY091_17835</name>
</gene>
<keyword evidence="1" id="KW-0597">Phosphoprotein</keyword>
<sequence>MIRAIALDDEKLALEVIRAYSDQIEYLDLIQTFTEQAKAVKYLNKFEVDLLFLDIQMPNLDGISLYKSLKQNPKVIFTTAFSQYAVEGFNVQASDYLLKPISFERFMTAVEKAKKELELQSDSIKENTHITVRADFKLYQIPLDDILFIEALDDYIQLHLESGNRITARSTMKGILKKLPDSRFKRAHRSYIVPIEKVKAIYKNTAKIGEHTIPLGNAYKEGVLKSL</sequence>
<feature type="modified residue" description="4-aspartylphosphate" evidence="1">
    <location>
        <position position="54"/>
    </location>
</feature>
<dbReference type="Pfam" id="PF04397">
    <property type="entry name" value="LytTR"/>
    <property type="match status" value="1"/>
</dbReference>
<dbReference type="RefSeq" id="WP_275650846.1">
    <property type="nucleotide sequence ID" value="NZ_JARFVA010000009.1"/>
</dbReference>
<comment type="caution">
    <text evidence="4">The sequence shown here is derived from an EMBL/GenBank/DDBJ whole genome shotgun (WGS) entry which is preliminary data.</text>
</comment>
<dbReference type="Pfam" id="PF00072">
    <property type="entry name" value="Response_reg"/>
    <property type="match status" value="1"/>
</dbReference>
<dbReference type="Gene3D" id="2.40.50.1020">
    <property type="entry name" value="LytTr DNA-binding domain"/>
    <property type="match status" value="1"/>
</dbReference>
<feature type="domain" description="Response regulatory" evidence="2">
    <location>
        <begin position="3"/>
        <end position="114"/>
    </location>
</feature>
<dbReference type="Proteomes" id="UP001217083">
    <property type="component" value="Unassembled WGS sequence"/>
</dbReference>
<dbReference type="PANTHER" id="PTHR37299">
    <property type="entry name" value="TRANSCRIPTIONAL REGULATOR-RELATED"/>
    <property type="match status" value="1"/>
</dbReference>
<evidence type="ECO:0000313" key="4">
    <source>
        <dbReference type="EMBL" id="MDF0709078.1"/>
    </source>
</evidence>
<evidence type="ECO:0000256" key="1">
    <source>
        <dbReference type="PROSITE-ProRule" id="PRU00169"/>
    </source>
</evidence>
<evidence type="ECO:0000259" key="3">
    <source>
        <dbReference type="PROSITE" id="PS50930"/>
    </source>
</evidence>
<dbReference type="PANTHER" id="PTHR37299:SF1">
    <property type="entry name" value="STAGE 0 SPORULATION PROTEIN A HOMOLOG"/>
    <property type="match status" value="1"/>
</dbReference>
<dbReference type="EMBL" id="JARFVA010000009">
    <property type="protein sequence ID" value="MDF0709078.1"/>
    <property type="molecule type" value="Genomic_DNA"/>
</dbReference>
<dbReference type="SMART" id="SM00448">
    <property type="entry name" value="REC"/>
    <property type="match status" value="1"/>
</dbReference>
<dbReference type="SUPFAM" id="SSF52172">
    <property type="entry name" value="CheY-like"/>
    <property type="match status" value="1"/>
</dbReference>